<dbReference type="PANTHER" id="PTHR40691">
    <property type="entry name" value="(NA+)-NQR MATURATION NQRM"/>
    <property type="match status" value="1"/>
</dbReference>
<keyword evidence="3" id="KW-1185">Reference proteome</keyword>
<dbReference type="InterPro" id="IPR007495">
    <property type="entry name" value="NqrM"/>
</dbReference>
<evidence type="ECO:0000313" key="3">
    <source>
        <dbReference type="Proteomes" id="UP000273643"/>
    </source>
</evidence>
<proteinExistence type="predicted"/>
<gene>
    <name evidence="2" type="ORF">EDC38_0906</name>
</gene>
<feature type="region of interest" description="Disordered" evidence="1">
    <location>
        <begin position="78"/>
        <end position="98"/>
    </location>
</feature>
<protein>
    <recommendedName>
        <fullName evidence="4">ApbE family protein</fullName>
    </recommendedName>
</protein>
<dbReference type="RefSeq" id="WP_123637486.1">
    <property type="nucleotide sequence ID" value="NZ_JBHYFO010000002.1"/>
</dbReference>
<evidence type="ECO:0000313" key="2">
    <source>
        <dbReference type="EMBL" id="ROQ20305.1"/>
    </source>
</evidence>
<dbReference type="EMBL" id="RJUK01000001">
    <property type="protein sequence ID" value="ROQ20305.1"/>
    <property type="molecule type" value="Genomic_DNA"/>
</dbReference>
<dbReference type="PANTHER" id="PTHR40691:SF3">
    <property type="entry name" value="(NA+)-NQR MATURATION NQRM"/>
    <property type="match status" value="1"/>
</dbReference>
<dbReference type="OrthoDB" id="5296227at2"/>
<sequence length="98" mass="10126">MGMVLVSLLVMLLVVVGMSVGVLFGRQPLKGSCGGVGAALGEKDYVCDLCGNDEEKCKTINERQQAGLPVDDLAYDASQGAASEGKERATSSKTQSGD</sequence>
<evidence type="ECO:0008006" key="4">
    <source>
        <dbReference type="Google" id="ProtNLM"/>
    </source>
</evidence>
<reference evidence="2 3" key="1">
    <citation type="submission" date="2018-11" db="EMBL/GenBank/DDBJ databases">
        <title>Genomic Encyclopedia of Type Strains, Phase IV (KMG-IV): sequencing the most valuable type-strain genomes for metagenomic binning, comparative biology and taxonomic classification.</title>
        <authorList>
            <person name="Goeker M."/>
        </authorList>
    </citation>
    <scope>NUCLEOTIDE SEQUENCE [LARGE SCALE GENOMIC DNA]</scope>
    <source>
        <strain evidence="2 3">DSM 16974</strain>
    </source>
</reference>
<evidence type="ECO:0000256" key="1">
    <source>
        <dbReference type="SAM" id="MobiDB-lite"/>
    </source>
</evidence>
<dbReference type="Pfam" id="PF04400">
    <property type="entry name" value="NqrM"/>
    <property type="match status" value="1"/>
</dbReference>
<dbReference type="Proteomes" id="UP000273643">
    <property type="component" value="Unassembled WGS sequence"/>
</dbReference>
<comment type="caution">
    <text evidence="2">The sequence shown here is derived from an EMBL/GenBank/DDBJ whole genome shotgun (WGS) entry which is preliminary data.</text>
</comment>
<name>A0A3N1NVS8_9GAMM</name>
<organism evidence="2 3">
    <name type="scientific">Marinimicrobium koreense</name>
    <dbReference type="NCBI Taxonomy" id="306545"/>
    <lineage>
        <taxon>Bacteria</taxon>
        <taxon>Pseudomonadati</taxon>
        <taxon>Pseudomonadota</taxon>
        <taxon>Gammaproteobacteria</taxon>
        <taxon>Cellvibrionales</taxon>
        <taxon>Cellvibrionaceae</taxon>
        <taxon>Marinimicrobium</taxon>
    </lineage>
</organism>
<dbReference type="AlphaFoldDB" id="A0A3N1NVS8"/>
<accession>A0A3N1NVS8</accession>